<dbReference type="InterPro" id="IPR027973">
    <property type="entry name" value="FSAF1-like"/>
</dbReference>
<name>A0A0L7R5C9_9HYME</name>
<dbReference type="Proteomes" id="UP000053825">
    <property type="component" value="Unassembled WGS sequence"/>
</dbReference>
<dbReference type="InterPro" id="IPR052852">
    <property type="entry name" value="SSU_Processome_Comp"/>
</dbReference>
<proteinExistence type="predicted"/>
<dbReference type="EMBL" id="KQ414654">
    <property type="protein sequence ID" value="KOC65966.1"/>
    <property type="molecule type" value="Genomic_DNA"/>
</dbReference>
<feature type="region of interest" description="Disordered" evidence="1">
    <location>
        <begin position="136"/>
        <end position="175"/>
    </location>
</feature>
<dbReference type="OrthoDB" id="10067479at2759"/>
<accession>A0A0L7R5C9</accession>
<sequence length="175" mass="20076">MEDFVPTRVSRLKEDAGKEFVSVKYERRQKKKADVDESKKGNEARSSKFVMKADEGNENMDEKKRQELEMKRIRYEVMKFGMSGLKSVEADQAQLALALSLGAKPPKREYINYKVLKDEKMKSKEAEKNKVVLKSGLERSLTKHKTKKPRKKASDGILEVYGKVSKKSSSGKNRK</sequence>
<keyword evidence="3" id="KW-1185">Reference proteome</keyword>
<dbReference type="AlphaFoldDB" id="A0A0L7R5C9"/>
<reference evidence="2 3" key="1">
    <citation type="submission" date="2015-07" db="EMBL/GenBank/DDBJ databases">
        <title>The genome of Habropoda laboriosa.</title>
        <authorList>
            <person name="Pan H."/>
            <person name="Kapheim K."/>
        </authorList>
    </citation>
    <scope>NUCLEOTIDE SEQUENCE [LARGE SCALE GENOMIC DNA]</scope>
    <source>
        <strain evidence="2">0110345459</strain>
    </source>
</reference>
<protein>
    <submittedName>
        <fullName evidence="2">Uncharacterized protein</fullName>
    </submittedName>
</protein>
<evidence type="ECO:0000256" key="1">
    <source>
        <dbReference type="SAM" id="MobiDB-lite"/>
    </source>
</evidence>
<evidence type="ECO:0000313" key="2">
    <source>
        <dbReference type="EMBL" id="KOC65966.1"/>
    </source>
</evidence>
<gene>
    <name evidence="2" type="ORF">WH47_12765</name>
</gene>
<dbReference type="PANTHER" id="PTHR28366:SF1">
    <property type="entry name" value="CHROMOSOME 1 OPEN READING FRAME 131"/>
    <property type="match status" value="1"/>
</dbReference>
<feature type="region of interest" description="Disordered" evidence="1">
    <location>
        <begin position="25"/>
        <end position="65"/>
    </location>
</feature>
<dbReference type="Pfam" id="PF15375">
    <property type="entry name" value="FSAF1"/>
    <property type="match status" value="1"/>
</dbReference>
<organism evidence="2 3">
    <name type="scientific">Habropoda laboriosa</name>
    <dbReference type="NCBI Taxonomy" id="597456"/>
    <lineage>
        <taxon>Eukaryota</taxon>
        <taxon>Metazoa</taxon>
        <taxon>Ecdysozoa</taxon>
        <taxon>Arthropoda</taxon>
        <taxon>Hexapoda</taxon>
        <taxon>Insecta</taxon>
        <taxon>Pterygota</taxon>
        <taxon>Neoptera</taxon>
        <taxon>Endopterygota</taxon>
        <taxon>Hymenoptera</taxon>
        <taxon>Apocrita</taxon>
        <taxon>Aculeata</taxon>
        <taxon>Apoidea</taxon>
        <taxon>Anthophila</taxon>
        <taxon>Apidae</taxon>
        <taxon>Habropoda</taxon>
    </lineage>
</organism>
<evidence type="ECO:0000313" key="3">
    <source>
        <dbReference type="Proteomes" id="UP000053825"/>
    </source>
</evidence>
<feature type="compositionally biased region" description="Basic residues" evidence="1">
    <location>
        <begin position="142"/>
        <end position="151"/>
    </location>
</feature>
<dbReference type="STRING" id="597456.A0A0L7R5C9"/>
<feature type="compositionally biased region" description="Basic and acidic residues" evidence="1">
    <location>
        <begin position="32"/>
        <end position="65"/>
    </location>
</feature>
<dbReference type="PANTHER" id="PTHR28366">
    <property type="entry name" value="CHROMOSOME 1 OPEN READING FRAME 131"/>
    <property type="match status" value="1"/>
</dbReference>